<evidence type="ECO:0000313" key="2">
    <source>
        <dbReference type="Proteomes" id="UP001164539"/>
    </source>
</evidence>
<keyword evidence="2" id="KW-1185">Reference proteome</keyword>
<dbReference type="EMBL" id="CM051400">
    <property type="protein sequence ID" value="KAJ4714916.1"/>
    <property type="molecule type" value="Genomic_DNA"/>
</dbReference>
<accession>A0ACC1XUS0</accession>
<proteinExistence type="predicted"/>
<reference evidence="1 2" key="1">
    <citation type="journal article" date="2023" name="Science">
        <title>Complex scaffold remodeling in plant triterpene biosynthesis.</title>
        <authorList>
            <person name="De La Pena R."/>
            <person name="Hodgson H."/>
            <person name="Liu J.C."/>
            <person name="Stephenson M.J."/>
            <person name="Martin A.C."/>
            <person name="Owen C."/>
            <person name="Harkess A."/>
            <person name="Leebens-Mack J."/>
            <person name="Jimenez L.E."/>
            <person name="Osbourn A."/>
            <person name="Sattely E.S."/>
        </authorList>
    </citation>
    <scope>NUCLEOTIDE SEQUENCE [LARGE SCALE GENOMIC DNA]</scope>
    <source>
        <strain evidence="2">cv. JPN11</strain>
        <tissue evidence="1">Leaf</tissue>
    </source>
</reference>
<evidence type="ECO:0000313" key="1">
    <source>
        <dbReference type="EMBL" id="KAJ4714916.1"/>
    </source>
</evidence>
<organism evidence="1 2">
    <name type="scientific">Melia azedarach</name>
    <name type="common">Chinaberry tree</name>
    <dbReference type="NCBI Taxonomy" id="155640"/>
    <lineage>
        <taxon>Eukaryota</taxon>
        <taxon>Viridiplantae</taxon>
        <taxon>Streptophyta</taxon>
        <taxon>Embryophyta</taxon>
        <taxon>Tracheophyta</taxon>
        <taxon>Spermatophyta</taxon>
        <taxon>Magnoliopsida</taxon>
        <taxon>eudicotyledons</taxon>
        <taxon>Gunneridae</taxon>
        <taxon>Pentapetalae</taxon>
        <taxon>rosids</taxon>
        <taxon>malvids</taxon>
        <taxon>Sapindales</taxon>
        <taxon>Meliaceae</taxon>
        <taxon>Melia</taxon>
    </lineage>
</organism>
<name>A0ACC1XUS0_MELAZ</name>
<gene>
    <name evidence="1" type="ORF">OWV82_013333</name>
</gene>
<sequence length="140" mass="14697">MAKIQSINKCVILLSLVIACYAILSTEGRQLKQTNKKEATAAKASSTEGKKKILPPIGYDDSTTAFKDDFRPTTPGNSPGVGHSFAQEEADVESNVVADHSVSTAGHSVTGFKDDFRPTAPGHSPGVGHAFQTENAGPKA</sequence>
<protein>
    <submittedName>
        <fullName evidence="1">Precursor of CEP9</fullName>
    </submittedName>
</protein>
<dbReference type="Proteomes" id="UP001164539">
    <property type="component" value="Chromosome 7"/>
</dbReference>
<comment type="caution">
    <text evidence="1">The sequence shown here is derived from an EMBL/GenBank/DDBJ whole genome shotgun (WGS) entry which is preliminary data.</text>
</comment>